<dbReference type="Proteomes" id="UP000290975">
    <property type="component" value="Unassembled WGS sequence"/>
</dbReference>
<dbReference type="InterPro" id="IPR010662">
    <property type="entry name" value="RBBP9/YdeN"/>
</dbReference>
<dbReference type="Gene3D" id="3.40.50.1820">
    <property type="entry name" value="alpha/beta hydrolase"/>
    <property type="match status" value="1"/>
</dbReference>
<evidence type="ECO:0000313" key="1">
    <source>
        <dbReference type="EMBL" id="GBH29608.1"/>
    </source>
</evidence>
<evidence type="ECO:0000313" key="2">
    <source>
        <dbReference type="Proteomes" id="UP000290975"/>
    </source>
</evidence>
<dbReference type="InterPro" id="IPR029058">
    <property type="entry name" value="AB_hydrolase_fold"/>
</dbReference>
<proteinExistence type="predicted"/>
<accession>A0A401IZ13</accession>
<sequence>MAWIDRIEDQIMERFGFSGDTRQPLVLTIPGLNNSGPDHWQSLWEETRGDCERVDLGSWASPNRNAWVTRLDAAIRAANGPVILAAHSLGCMAVAWWGALQSQAYGWPVTGALLVAPPDCDRMETPEMIGGFGPTPRAPLPFPSILVASRDDPYIFFERAHSIGKYWGSEFVDAGHAGHINAASGLGDWRFGQGLLERLIDNAREQASAMRQSRPAMPLARQPLIAASARAHR</sequence>
<evidence type="ECO:0008006" key="3">
    <source>
        <dbReference type="Google" id="ProtNLM"/>
    </source>
</evidence>
<dbReference type="GO" id="GO:0016787">
    <property type="term" value="F:hydrolase activity"/>
    <property type="evidence" value="ECO:0007669"/>
    <property type="project" value="InterPro"/>
</dbReference>
<dbReference type="STRING" id="1192759.GCA_000277525_00723"/>
<protein>
    <recommendedName>
        <fullName evidence="3">Esterase</fullName>
    </recommendedName>
</protein>
<dbReference type="AlphaFoldDB" id="A0A401IZ13"/>
<keyword evidence="2" id="KW-1185">Reference proteome</keyword>
<comment type="caution">
    <text evidence="1">The sequence shown here is derived from an EMBL/GenBank/DDBJ whole genome shotgun (WGS) entry which is preliminary data.</text>
</comment>
<reference evidence="1 2" key="1">
    <citation type="submission" date="2014-12" db="EMBL/GenBank/DDBJ databases">
        <title>Whole genome sequencing of Sphingobium xenophagum OW59.</title>
        <authorList>
            <person name="Ohta Y."/>
            <person name="Nishi S."/>
            <person name="Hatada Y."/>
        </authorList>
    </citation>
    <scope>NUCLEOTIDE SEQUENCE [LARGE SCALE GENOMIC DNA]</scope>
    <source>
        <strain evidence="1 2">OW59</strain>
    </source>
</reference>
<organism evidence="1 2">
    <name type="scientific">Sphingobium xenophagum</name>
    <dbReference type="NCBI Taxonomy" id="121428"/>
    <lineage>
        <taxon>Bacteria</taxon>
        <taxon>Pseudomonadati</taxon>
        <taxon>Pseudomonadota</taxon>
        <taxon>Alphaproteobacteria</taxon>
        <taxon>Sphingomonadales</taxon>
        <taxon>Sphingomonadaceae</taxon>
        <taxon>Sphingobium</taxon>
    </lineage>
</organism>
<gene>
    <name evidence="1" type="ORF">MBESOW_P0862</name>
</gene>
<dbReference type="EMBL" id="BBQY01000001">
    <property type="protein sequence ID" value="GBH29608.1"/>
    <property type="molecule type" value="Genomic_DNA"/>
</dbReference>
<name>A0A401IZ13_SPHXE</name>
<dbReference type="Pfam" id="PF06821">
    <property type="entry name" value="Ser_hydrolase"/>
    <property type="match status" value="1"/>
</dbReference>
<dbReference type="SUPFAM" id="SSF53474">
    <property type="entry name" value="alpha/beta-Hydrolases"/>
    <property type="match status" value="1"/>
</dbReference>